<keyword evidence="2" id="KW-1133">Transmembrane helix</keyword>
<feature type="transmembrane region" description="Helical" evidence="2">
    <location>
        <begin position="504"/>
        <end position="522"/>
    </location>
</feature>
<proteinExistence type="predicted"/>
<feature type="transmembrane region" description="Helical" evidence="2">
    <location>
        <begin position="303"/>
        <end position="320"/>
    </location>
</feature>
<evidence type="ECO:0000313" key="3">
    <source>
        <dbReference type="EMBL" id="TPG18177.1"/>
    </source>
</evidence>
<dbReference type="Proteomes" id="UP000317722">
    <property type="component" value="Unassembled WGS sequence"/>
</dbReference>
<evidence type="ECO:0000256" key="1">
    <source>
        <dbReference type="SAM" id="MobiDB-lite"/>
    </source>
</evidence>
<organism evidence="3 4">
    <name type="scientific">Pedococcus bigeumensis</name>
    <dbReference type="NCBI Taxonomy" id="433644"/>
    <lineage>
        <taxon>Bacteria</taxon>
        <taxon>Bacillati</taxon>
        <taxon>Actinomycetota</taxon>
        <taxon>Actinomycetes</taxon>
        <taxon>Micrococcales</taxon>
        <taxon>Intrasporangiaceae</taxon>
        <taxon>Pedococcus</taxon>
    </lineage>
</organism>
<reference evidence="3 4" key="1">
    <citation type="journal article" date="2019" name="Environ. Microbiol.">
        <title>Species interactions and distinct microbial communities in high Arctic permafrost affected cryosols are associated with the CH4 and CO2 gas fluxes.</title>
        <authorList>
            <person name="Altshuler I."/>
            <person name="Hamel J."/>
            <person name="Turney S."/>
            <person name="Magnuson E."/>
            <person name="Levesque R."/>
            <person name="Greer C."/>
            <person name="Whyte L.G."/>
        </authorList>
    </citation>
    <scope>NUCLEOTIDE SEQUENCE [LARGE SCALE GENOMIC DNA]</scope>
    <source>
        <strain evidence="3 4">S9.3A</strain>
    </source>
</reference>
<keyword evidence="4" id="KW-1185">Reference proteome</keyword>
<feature type="transmembrane region" description="Helical" evidence="2">
    <location>
        <begin position="406"/>
        <end position="424"/>
    </location>
</feature>
<dbReference type="EMBL" id="RCZM01000002">
    <property type="protein sequence ID" value="TPG18177.1"/>
    <property type="molecule type" value="Genomic_DNA"/>
</dbReference>
<sequence length="822" mass="84211">MTSPPSVDAGRTPRAGRGPDNREAPDSREGRDSGHAEAGHGVNHPAYPAASGSDTTKTQAPGGGRLVASATPWLLAAGVVVWALLSVGTAPGDIARYALYLALGLALPGTLLLRALVPAGASPRTLAEEVGLGALLGLAVELGLFVAAVQLSLQHWVRLWPVVVVIAFLSPPLRGHWVGVRRPREPLAGSWLLAGFLGAGATTMLRLGLGGYRLPPVGSAYYQDLTWHLSIVHAAERAIPPAVPQVAGETLHYHWFAHAQMAAASLAGGVPEATLLLRLWPVGMLVLAGLAAAGLARRLGGPWWVPPTAAGLLVLGHGLELLPVGRTAAALNVLSPSQELVVPLALAAASVGLAAIDRRKLPAWIAVALLVSAASGAKPTAVPVLACGAALTAVALALGRDRRWRPGALLVLLLGLSLPLSRAVSGSDGGVTLRFGDLVEWMPLYHLLTGEGFHPVNGPFLPEGVAALSPHSLAVMGLLAVAVLVPAAGQIVPLMVVSRRPRGLPAGVWFCAGCLVAAWGAYLLLSHPALSQAYFFYLGVAFAAVLAPWVVGYAATRAGLAGAGWTGTRWVGAGVLLGIVAGVVVHRLAGPPAGAAVRTVTGWTAAFGRPLLMLGGVWLVVVVVGRAARRGVGQHVDRRGVPRGAVAVVLLAALLLGAPAAASAGELWRAARGLATATPVPASNGVPVTPGGADALAWLDSHAPQDAVVATNRHCATGPARPGCRALAFNVSALGGRQVVLEGWGYTSPVGGLQVESPWPQRLRDNDAVFTDADAAALARLVAQFDVSWLVADATAGPVSPALRRLAVPRFHAGAVTVYEVR</sequence>
<feature type="transmembrane region" description="Helical" evidence="2">
    <location>
        <begin position="97"/>
        <end position="117"/>
    </location>
</feature>
<feature type="transmembrane region" description="Helical" evidence="2">
    <location>
        <begin position="534"/>
        <end position="555"/>
    </location>
</feature>
<protein>
    <recommendedName>
        <fullName evidence="5">4-amino-4-deoxy-L-arabinose transferase-like glycosyltransferase</fullName>
    </recommendedName>
</protein>
<feature type="transmembrane region" description="Helical" evidence="2">
    <location>
        <begin position="159"/>
        <end position="179"/>
    </location>
</feature>
<feature type="transmembrane region" description="Helical" evidence="2">
    <location>
        <begin position="640"/>
        <end position="662"/>
    </location>
</feature>
<keyword evidence="2" id="KW-0472">Membrane</keyword>
<accession>A0A502CY29</accession>
<feature type="transmembrane region" description="Helical" evidence="2">
    <location>
        <begin position="275"/>
        <end position="296"/>
    </location>
</feature>
<feature type="transmembrane region" description="Helical" evidence="2">
    <location>
        <begin position="567"/>
        <end position="589"/>
    </location>
</feature>
<feature type="transmembrane region" description="Helical" evidence="2">
    <location>
        <begin position="383"/>
        <end position="399"/>
    </location>
</feature>
<feature type="transmembrane region" description="Helical" evidence="2">
    <location>
        <begin position="191"/>
        <end position="209"/>
    </location>
</feature>
<feature type="compositionally biased region" description="Basic and acidic residues" evidence="1">
    <location>
        <begin position="17"/>
        <end position="38"/>
    </location>
</feature>
<feature type="region of interest" description="Disordered" evidence="1">
    <location>
        <begin position="1"/>
        <end position="63"/>
    </location>
</feature>
<dbReference type="OrthoDB" id="3328598at2"/>
<evidence type="ECO:0000313" key="4">
    <source>
        <dbReference type="Proteomes" id="UP000317722"/>
    </source>
</evidence>
<feature type="transmembrane region" description="Helical" evidence="2">
    <location>
        <begin position="66"/>
        <end position="85"/>
    </location>
</feature>
<dbReference type="AlphaFoldDB" id="A0A502CY29"/>
<dbReference type="RefSeq" id="WP_140738269.1">
    <property type="nucleotide sequence ID" value="NZ_RCZM01000002.1"/>
</dbReference>
<feature type="transmembrane region" description="Helical" evidence="2">
    <location>
        <begin position="609"/>
        <end position="628"/>
    </location>
</feature>
<gene>
    <name evidence="3" type="ORF">EAH86_07245</name>
</gene>
<name>A0A502CY29_9MICO</name>
<evidence type="ECO:0000256" key="2">
    <source>
        <dbReference type="SAM" id="Phobius"/>
    </source>
</evidence>
<feature type="transmembrane region" description="Helical" evidence="2">
    <location>
        <begin position="129"/>
        <end position="153"/>
    </location>
</feature>
<evidence type="ECO:0008006" key="5">
    <source>
        <dbReference type="Google" id="ProtNLM"/>
    </source>
</evidence>
<comment type="caution">
    <text evidence="3">The sequence shown here is derived from an EMBL/GenBank/DDBJ whole genome shotgun (WGS) entry which is preliminary data.</text>
</comment>
<keyword evidence="2" id="KW-0812">Transmembrane</keyword>
<feature type="transmembrane region" description="Helical" evidence="2">
    <location>
        <begin position="473"/>
        <end position="497"/>
    </location>
</feature>